<organism evidence="2 3">
    <name type="scientific">Aspergillus minisclerotigenes</name>
    <dbReference type="NCBI Taxonomy" id="656917"/>
    <lineage>
        <taxon>Eukaryota</taxon>
        <taxon>Fungi</taxon>
        <taxon>Dikarya</taxon>
        <taxon>Ascomycota</taxon>
        <taxon>Pezizomycotina</taxon>
        <taxon>Eurotiomycetes</taxon>
        <taxon>Eurotiomycetidae</taxon>
        <taxon>Eurotiales</taxon>
        <taxon>Aspergillaceae</taxon>
        <taxon>Aspergillus</taxon>
        <taxon>Aspergillus subgen. Circumdati</taxon>
    </lineage>
</organism>
<evidence type="ECO:0000313" key="2">
    <source>
        <dbReference type="EMBL" id="KAB8270062.1"/>
    </source>
</evidence>
<proteinExistence type="predicted"/>
<keyword evidence="1" id="KW-1133">Transmembrane helix</keyword>
<name>A0A5N6ITR7_9EURO</name>
<evidence type="ECO:0000313" key="3">
    <source>
        <dbReference type="Proteomes" id="UP000326289"/>
    </source>
</evidence>
<keyword evidence="1" id="KW-0472">Membrane</keyword>
<reference evidence="2 3" key="1">
    <citation type="submission" date="2019-04" db="EMBL/GenBank/DDBJ databases">
        <title>Fungal friends and foes A comparative genomics study of 23 Aspergillus species from section Flavi.</title>
        <authorList>
            <consortium name="DOE Joint Genome Institute"/>
            <person name="Kjaerbolling I."/>
            <person name="Vesth T.C."/>
            <person name="Frisvad J.C."/>
            <person name="Nybo J.L."/>
            <person name="Theobald S."/>
            <person name="Kildgaard S."/>
            <person name="Petersen T.I."/>
            <person name="Kuo A."/>
            <person name="Sato A."/>
            <person name="Lyhne E.K."/>
            <person name="Kogle M.E."/>
            <person name="Wiebenga A."/>
            <person name="Kun R.S."/>
            <person name="Lubbers R.J."/>
            <person name="Makela M.R."/>
            <person name="Barry K."/>
            <person name="Chovatia M."/>
            <person name="Clum A."/>
            <person name="Daum C."/>
            <person name="Haridas S."/>
            <person name="He G."/>
            <person name="LaButti K."/>
            <person name="Lipzen A."/>
            <person name="Mondo S."/>
            <person name="Pangilinan J."/>
            <person name="Riley R."/>
            <person name="Salamov A."/>
            <person name="Simmons B.A."/>
            <person name="Magnuson J.K."/>
            <person name="Henrissat B."/>
            <person name="Mortensen U.H."/>
            <person name="Larsen T.O."/>
            <person name="De vries R.P."/>
            <person name="Grigoriev I.V."/>
            <person name="Machida M."/>
            <person name="Baker S.E."/>
            <person name="Andersen M.R."/>
        </authorList>
    </citation>
    <scope>NUCLEOTIDE SEQUENCE [LARGE SCALE GENOMIC DNA]</scope>
    <source>
        <strain evidence="2 3">CBS 117635</strain>
    </source>
</reference>
<evidence type="ECO:0000256" key="1">
    <source>
        <dbReference type="SAM" id="Phobius"/>
    </source>
</evidence>
<feature type="transmembrane region" description="Helical" evidence="1">
    <location>
        <begin position="63"/>
        <end position="83"/>
    </location>
</feature>
<keyword evidence="3" id="KW-1185">Reference proteome</keyword>
<dbReference type="AlphaFoldDB" id="A0A5N6ITR7"/>
<accession>A0A5N6ITR7</accession>
<feature type="transmembrane region" description="Helical" evidence="1">
    <location>
        <begin position="12"/>
        <end position="30"/>
    </location>
</feature>
<sequence length="122" mass="13760">MAETHPGSSLNIINLVTQCLCIPIVTLFVVTRFFIRCWYKQFLVVEDTFCFLAWAGYSTILRVVAINCLQILFMVYCSIAIVVGRYGGGVNYLEVPAAMQVNLRKVFNVAAMEQRSTLLILI</sequence>
<protein>
    <submittedName>
        <fullName evidence="2">Uncharacterized protein</fullName>
    </submittedName>
</protein>
<dbReference type="EMBL" id="ML732836">
    <property type="protein sequence ID" value="KAB8270062.1"/>
    <property type="molecule type" value="Genomic_DNA"/>
</dbReference>
<gene>
    <name evidence="2" type="ORF">BDV30DRAFT_241828</name>
</gene>
<keyword evidence="1" id="KW-0812">Transmembrane</keyword>
<dbReference type="Proteomes" id="UP000326289">
    <property type="component" value="Unassembled WGS sequence"/>
</dbReference>